<gene>
    <name evidence="14" type="ORF">S7711_06540</name>
</gene>
<keyword evidence="15" id="KW-1185">Reference proteome</keyword>
<evidence type="ECO:0000256" key="7">
    <source>
        <dbReference type="ARBA" id="ARBA00022840"/>
    </source>
</evidence>
<dbReference type="InterPro" id="IPR003593">
    <property type="entry name" value="AAA+_ATPase"/>
</dbReference>
<dbReference type="GO" id="GO:0004497">
    <property type="term" value="F:monooxygenase activity"/>
    <property type="evidence" value="ECO:0007669"/>
    <property type="project" value="InterPro"/>
</dbReference>
<proteinExistence type="inferred from homology"/>
<evidence type="ECO:0000256" key="2">
    <source>
        <dbReference type="ARBA" id="ARBA00004685"/>
    </source>
</evidence>
<dbReference type="InterPro" id="IPR036396">
    <property type="entry name" value="Cyt_P450_sf"/>
</dbReference>
<dbReference type="SUPFAM" id="SSF48264">
    <property type="entry name" value="Cytochrome P450"/>
    <property type="match status" value="1"/>
</dbReference>
<keyword evidence="5 12" id="KW-0812">Transmembrane</keyword>
<evidence type="ECO:0000256" key="11">
    <source>
        <dbReference type="SAM" id="MobiDB-lite"/>
    </source>
</evidence>
<keyword evidence="7" id="KW-0067">ATP-binding</keyword>
<feature type="transmembrane region" description="Helical" evidence="12">
    <location>
        <begin position="1029"/>
        <end position="1051"/>
    </location>
</feature>
<feature type="domain" description="ABC transporter" evidence="13">
    <location>
        <begin position="1324"/>
        <end position="1567"/>
    </location>
</feature>
<evidence type="ECO:0000256" key="4">
    <source>
        <dbReference type="ARBA" id="ARBA00022448"/>
    </source>
</evidence>
<keyword evidence="8 12" id="KW-1133">Transmembrane helix</keyword>
<dbReference type="OrthoDB" id="1470350at2759"/>
<dbReference type="GO" id="GO:0020037">
    <property type="term" value="F:heme binding"/>
    <property type="evidence" value="ECO:0007669"/>
    <property type="project" value="InterPro"/>
</dbReference>
<evidence type="ECO:0000256" key="5">
    <source>
        <dbReference type="ARBA" id="ARBA00022692"/>
    </source>
</evidence>
<dbReference type="InterPro" id="IPR002401">
    <property type="entry name" value="Cyt_P450_E_grp-I"/>
</dbReference>
<dbReference type="GO" id="GO:0016020">
    <property type="term" value="C:membrane"/>
    <property type="evidence" value="ECO:0007669"/>
    <property type="project" value="UniProtKB-SubCell"/>
</dbReference>
<keyword evidence="10" id="KW-0408">Iron</keyword>
<dbReference type="InterPro" id="IPR010929">
    <property type="entry name" value="PDR_CDR_ABC"/>
</dbReference>
<evidence type="ECO:0000256" key="6">
    <source>
        <dbReference type="ARBA" id="ARBA00022741"/>
    </source>
</evidence>
<dbReference type="InterPro" id="IPR043926">
    <property type="entry name" value="ABCG_dom"/>
</dbReference>
<feature type="region of interest" description="Disordered" evidence="11">
    <location>
        <begin position="467"/>
        <end position="493"/>
    </location>
</feature>
<comment type="cofactor">
    <cofactor evidence="10">
        <name>heme</name>
        <dbReference type="ChEBI" id="CHEBI:30413"/>
    </cofactor>
</comment>
<feature type="binding site" description="axial binding residue" evidence="10">
    <location>
        <position position="512"/>
    </location>
    <ligand>
        <name>heme</name>
        <dbReference type="ChEBI" id="CHEBI:30413"/>
    </ligand>
    <ligandPart>
        <name>Fe</name>
        <dbReference type="ChEBI" id="CHEBI:18248"/>
    </ligandPart>
</feature>
<keyword evidence="10" id="KW-0479">Metal-binding</keyword>
<protein>
    <recommendedName>
        <fullName evidence="13">ABC transporter domain-containing protein</fullName>
    </recommendedName>
</protein>
<evidence type="ECO:0000256" key="8">
    <source>
        <dbReference type="ARBA" id="ARBA00022989"/>
    </source>
</evidence>
<dbReference type="Pfam" id="PF00005">
    <property type="entry name" value="ABC_tran"/>
    <property type="match status" value="2"/>
</dbReference>
<evidence type="ECO:0000313" key="15">
    <source>
        <dbReference type="Proteomes" id="UP000028045"/>
    </source>
</evidence>
<reference evidence="14 15" key="1">
    <citation type="journal article" date="2014" name="BMC Genomics">
        <title>Comparative genome sequencing reveals chemotype-specific gene clusters in the toxigenic black mold Stachybotrys.</title>
        <authorList>
            <person name="Semeiks J."/>
            <person name="Borek D."/>
            <person name="Otwinowski Z."/>
            <person name="Grishin N.V."/>
        </authorList>
    </citation>
    <scope>NUCLEOTIDE SEQUENCE [LARGE SCALE GENOMIC DNA]</scope>
    <source>
        <strain evidence="15">CBS 109288 / IBT 7711</strain>
    </source>
</reference>
<evidence type="ECO:0000313" key="14">
    <source>
        <dbReference type="EMBL" id="KEY71789.1"/>
    </source>
</evidence>
<feature type="domain" description="ABC transporter" evidence="13">
    <location>
        <begin position="629"/>
        <end position="880"/>
    </location>
</feature>
<evidence type="ECO:0000256" key="3">
    <source>
        <dbReference type="ARBA" id="ARBA00006012"/>
    </source>
</evidence>
<keyword evidence="6" id="KW-0547">Nucleotide-binding</keyword>
<organism evidence="14 15">
    <name type="scientific">Stachybotrys chartarum (strain CBS 109288 / IBT 7711)</name>
    <name type="common">Toxic black mold</name>
    <name type="synonym">Stilbospora chartarum</name>
    <dbReference type="NCBI Taxonomy" id="1280523"/>
    <lineage>
        <taxon>Eukaryota</taxon>
        <taxon>Fungi</taxon>
        <taxon>Dikarya</taxon>
        <taxon>Ascomycota</taxon>
        <taxon>Pezizomycotina</taxon>
        <taxon>Sordariomycetes</taxon>
        <taxon>Hypocreomycetidae</taxon>
        <taxon>Hypocreales</taxon>
        <taxon>Stachybotryaceae</taxon>
        <taxon>Stachybotrys</taxon>
    </lineage>
</organism>
<dbReference type="EMBL" id="KL648196">
    <property type="protein sequence ID" value="KEY71789.1"/>
    <property type="molecule type" value="Genomic_DNA"/>
</dbReference>
<dbReference type="GO" id="GO:0005524">
    <property type="term" value="F:ATP binding"/>
    <property type="evidence" value="ECO:0007669"/>
    <property type="project" value="UniProtKB-KW"/>
</dbReference>
<dbReference type="SUPFAM" id="SSF52540">
    <property type="entry name" value="P-loop containing nucleoside triphosphate hydrolases"/>
    <property type="match status" value="2"/>
</dbReference>
<dbReference type="InterPro" id="IPR013525">
    <property type="entry name" value="ABC2_TM"/>
</dbReference>
<dbReference type="Pfam" id="PF19055">
    <property type="entry name" value="ABC2_membrane_7"/>
    <property type="match status" value="2"/>
</dbReference>
<dbReference type="InterPro" id="IPR003439">
    <property type="entry name" value="ABC_transporter-like_ATP-bd"/>
</dbReference>
<comment type="pathway">
    <text evidence="2">Mycotoxin biosynthesis.</text>
</comment>
<comment type="similarity">
    <text evidence="3">Belongs to the ABC transporter superfamily. ABCG family. PDR (TC 3.A.1.205) subfamily.</text>
</comment>
<evidence type="ECO:0000256" key="12">
    <source>
        <dbReference type="SAM" id="Phobius"/>
    </source>
</evidence>
<dbReference type="GO" id="GO:0016705">
    <property type="term" value="F:oxidoreductase activity, acting on paired donors, with incorporation or reduction of molecular oxygen"/>
    <property type="evidence" value="ECO:0007669"/>
    <property type="project" value="InterPro"/>
</dbReference>
<sequence>MNLGASMLHHVFWVAICLALSWMLWSACTLYINYCEARKLQVPIRIIPIDHLNKLWLLIDKPVTSAVRRLPGWLGQNNFTRFNYRGWHERDGLKSHTEMGRVFVLVTPARNWLYLADPDALMDMYRRGRDFPRWTEITKMLDVFGGPNIATASGEVWKAHRKAINSCLNEKCHAIVWNEAVELGNSLAWQWASQETFASVGEDTRTLSLNVLCKVLFGKAALVGNDDEGKQWDTRANFRSSLLTVLENTLIILALGPKFFTNPRLPLPASWKRLGEACNDFQSHMSSLYAKETSACEERPGHDECDSTLMSSLIRASQKSTGGVRLTETQIYGTMFVVSFAGHDTTAHLLTYAIFFLAADPSVQDWLREEIRTVLGSKPRAEWSYHADFPRLKRCLAVLYETLRVKTPAAEVKWTSDKTQQLGVGAQALQIPPKMLIIPSYLYVQKAPEFWGPDSLEWKPERWVGQQDEAGGAVSPERESTQARRSNAGNEVLLSPPSRGNYIGWSEGTRDCPAKRFSQVEWVGFLVAMFCDWSVAPQLLENETPSQAQSRLLQFIEDDTETAVCAKNVMQDKPIAKVGTEESPSAFETHLEHLNAASPRLPGLSFANLDSYGFVSSALYQPTFASHLYDLPELVWTWLSRRTHRKIHILQDFEGLIHAGEMLLVLGRPGSGCSTLLKTLAGETHGFHIRDQTQINYGGMSYDQMRRALPGERIYLAELDVHFSELTVGETLQFANAAKVAAGSASTSGPEDVARIATALFRLQDAHDTPIGDATIRGVSGGEKRRTSLAEAFLRDAGFQFWDNSTRGLDSSTALHFVKLLRTSTRRLRSTVAMSMYQVSETMYKEFDNVTLLYEGRQIYFGPVEAASDYFTSLGFLRPAHTTTPDFITSLTSPAERIIQPGFEAPVPRTAEEFALKWKESNEAAKLRSDIEAFNAMHPMGTMGDPMRSQHTGGSWEKRQVLGPIISKTLLIHLHRQVRICLWRGLLRLRNNYVPTVSAVFANALIAIIVGTIYYQLSNTTAEMEARAILLFFATIHACTTPSADIAMMWAQRPIVEKHAKYNFHQPVSEAISSLICVMPQKILESALYNIPVYFMTNLRREAGAFFTYWLFMFVTLMTMTMLFRLVGSLSRRMEQTLVPVSVLVLLCIVYTGFAVPPPYMVAGLAWIRWLNPASYTYESLMINEFHGRHFSCSAMMPAGPAYDSLEDNFKTCSILGSMPGDDVVQGSLYPQENFGYEAPHLWRNLGILLGMMVFFAILHLLSAQFIHAQQSRGEVLLFKRSSRAKFSGGERPLADSDVDPEMISAGTNYASVLPAFQTQSSILHWNSLSYQVKAKGRNRQILNDVNGWVEPGTLTVLMGVTGAGKTTLLDVLAGRAQGRTALGDVFVNGQPRKSDFGQRIGYVLQQDVHLPSTTVREALTFSALLRQPRFKECEKQVTDYVDVVLDMLEMLPYAEAVVGVPGEGLNVEQRRRLTIAVELVAKPDILLFFDEPTSGLDSQSAWSICTLLRKLADSGQTILCTLHQPSSQLFDMFDRLLLLGRGGEQLYFGDIGPGGSTAVGYFEKNGFGKCPAGSNPAEWIIDITGVSSGCLQASESGSEHSYASQKWNESLQKQNVMQYLLQLEDTLPGAGSGDVHTATSYKADQHAASENYSCTPGAPGGCNRSWRIAAVGMNSSGTIGTDKSTGIGLGTRDVCNAWLSGAQAWC</sequence>
<dbReference type="Pfam" id="PF01061">
    <property type="entry name" value="ABC2_membrane"/>
    <property type="match status" value="1"/>
</dbReference>
<dbReference type="PRINTS" id="PR00463">
    <property type="entry name" value="EP450I"/>
</dbReference>
<dbReference type="PROSITE" id="PS50893">
    <property type="entry name" value="ABC_TRANSPORTER_2"/>
    <property type="match status" value="2"/>
</dbReference>
<dbReference type="GO" id="GO:0016887">
    <property type="term" value="F:ATP hydrolysis activity"/>
    <property type="evidence" value="ECO:0007669"/>
    <property type="project" value="InterPro"/>
</dbReference>
<accession>A0A084B2L0</accession>
<evidence type="ECO:0000256" key="1">
    <source>
        <dbReference type="ARBA" id="ARBA00004141"/>
    </source>
</evidence>
<feature type="transmembrane region" description="Helical" evidence="12">
    <location>
        <begin position="12"/>
        <end position="34"/>
    </location>
</feature>
<dbReference type="InterPro" id="IPR027417">
    <property type="entry name" value="P-loop_NTPase"/>
</dbReference>
<evidence type="ECO:0000259" key="13">
    <source>
        <dbReference type="PROSITE" id="PS50893"/>
    </source>
</evidence>
<dbReference type="Pfam" id="PF00067">
    <property type="entry name" value="p450"/>
    <property type="match status" value="1"/>
</dbReference>
<dbReference type="Gene3D" id="1.10.630.10">
    <property type="entry name" value="Cytochrome P450"/>
    <property type="match status" value="1"/>
</dbReference>
<dbReference type="PANTHER" id="PTHR19241">
    <property type="entry name" value="ATP-BINDING CASSETTE TRANSPORTER"/>
    <property type="match status" value="1"/>
</dbReference>
<dbReference type="GO" id="GO:0005506">
    <property type="term" value="F:iron ion binding"/>
    <property type="evidence" value="ECO:0007669"/>
    <property type="project" value="InterPro"/>
</dbReference>
<evidence type="ECO:0000256" key="9">
    <source>
        <dbReference type="ARBA" id="ARBA00023136"/>
    </source>
</evidence>
<feature type="transmembrane region" description="Helical" evidence="12">
    <location>
        <begin position="993"/>
        <end position="1017"/>
    </location>
</feature>
<dbReference type="InterPro" id="IPR001128">
    <property type="entry name" value="Cyt_P450"/>
</dbReference>
<dbReference type="SMART" id="SM00382">
    <property type="entry name" value="AAA"/>
    <property type="match status" value="2"/>
</dbReference>
<dbReference type="CDD" id="cd03232">
    <property type="entry name" value="ABCG_PDR_domain2"/>
    <property type="match status" value="1"/>
</dbReference>
<dbReference type="InterPro" id="IPR034003">
    <property type="entry name" value="ABCG_PDR_2"/>
</dbReference>
<evidence type="ECO:0000256" key="10">
    <source>
        <dbReference type="PIRSR" id="PIRSR602401-1"/>
    </source>
</evidence>
<feature type="transmembrane region" description="Helical" evidence="12">
    <location>
        <begin position="1106"/>
        <end position="1126"/>
    </location>
</feature>
<dbReference type="GO" id="GO:0140359">
    <property type="term" value="F:ABC-type transporter activity"/>
    <property type="evidence" value="ECO:0007669"/>
    <property type="project" value="InterPro"/>
</dbReference>
<keyword evidence="10" id="KW-0349">Heme</keyword>
<dbReference type="Gene3D" id="3.40.50.300">
    <property type="entry name" value="P-loop containing nucleotide triphosphate hydrolases"/>
    <property type="match status" value="2"/>
</dbReference>
<dbReference type="FunFam" id="3.40.50.300:FF:000054">
    <property type="entry name" value="ABC multidrug transporter atrF"/>
    <property type="match status" value="1"/>
</dbReference>
<dbReference type="Pfam" id="PF06422">
    <property type="entry name" value="PDR_CDR"/>
    <property type="match status" value="1"/>
</dbReference>
<dbReference type="HOGENOM" id="CLU_240702_0_0_1"/>
<feature type="transmembrane region" description="Helical" evidence="12">
    <location>
        <begin position="1138"/>
        <end position="1156"/>
    </location>
</feature>
<comment type="subcellular location">
    <subcellularLocation>
        <location evidence="1">Membrane</location>
        <topology evidence="1">Multi-pass membrane protein</topology>
    </subcellularLocation>
</comment>
<name>A0A084B2L0_STACB</name>
<dbReference type="Proteomes" id="UP000028045">
    <property type="component" value="Unassembled WGS sequence"/>
</dbReference>
<keyword evidence="9 12" id="KW-0472">Membrane</keyword>
<keyword evidence="4" id="KW-0813">Transport</keyword>